<dbReference type="Pfam" id="PF13407">
    <property type="entry name" value="Peripla_BP_4"/>
    <property type="match status" value="1"/>
</dbReference>
<dbReference type="GO" id="GO:0030313">
    <property type="term" value="C:cell envelope"/>
    <property type="evidence" value="ECO:0007669"/>
    <property type="project" value="UniProtKB-SubCell"/>
</dbReference>
<evidence type="ECO:0000256" key="1">
    <source>
        <dbReference type="ARBA" id="ARBA00004196"/>
    </source>
</evidence>
<dbReference type="SUPFAM" id="SSF53822">
    <property type="entry name" value="Periplasmic binding protein-like I"/>
    <property type="match status" value="1"/>
</dbReference>
<evidence type="ECO:0000256" key="2">
    <source>
        <dbReference type="ARBA" id="ARBA00007639"/>
    </source>
</evidence>
<dbReference type="PANTHER" id="PTHR46847">
    <property type="entry name" value="D-ALLOSE-BINDING PERIPLASMIC PROTEIN-RELATED"/>
    <property type="match status" value="1"/>
</dbReference>
<dbReference type="EMBL" id="LQZT01000023">
    <property type="protein sequence ID" value="OCW56885.1"/>
    <property type="molecule type" value="Genomic_DNA"/>
</dbReference>
<comment type="subcellular location">
    <subcellularLocation>
        <location evidence="1">Cell envelope</location>
    </subcellularLocation>
</comment>
<dbReference type="Proteomes" id="UP000094795">
    <property type="component" value="Unassembled WGS sequence"/>
</dbReference>
<reference evidence="6 7" key="1">
    <citation type="submission" date="2015-12" db="EMBL/GenBank/DDBJ databases">
        <authorList>
            <person name="Shamseldin A."/>
            <person name="Moawad H."/>
            <person name="Abd El-Rahim W.M."/>
            <person name="Sadowsky M.J."/>
        </authorList>
    </citation>
    <scope>NUCLEOTIDE SEQUENCE [LARGE SCALE GENOMIC DNA]</scope>
    <source>
        <strain evidence="6 7">JC234</strain>
    </source>
</reference>
<evidence type="ECO:0000313" key="6">
    <source>
        <dbReference type="EMBL" id="OCW56885.1"/>
    </source>
</evidence>
<organism evidence="6 7">
    <name type="scientific">Hoeflea olei</name>
    <dbReference type="NCBI Taxonomy" id="1480615"/>
    <lineage>
        <taxon>Bacteria</taxon>
        <taxon>Pseudomonadati</taxon>
        <taxon>Pseudomonadota</taxon>
        <taxon>Alphaproteobacteria</taxon>
        <taxon>Hyphomicrobiales</taxon>
        <taxon>Rhizobiaceae</taxon>
        <taxon>Hoeflea</taxon>
    </lineage>
</organism>
<name>A0A1C1YTR4_9HYPH</name>
<evidence type="ECO:0000259" key="5">
    <source>
        <dbReference type="Pfam" id="PF13407"/>
    </source>
</evidence>
<accession>A0A1C1YTR4</accession>
<feature type="chain" id="PRO_5008656353" evidence="4">
    <location>
        <begin position="28"/>
        <end position="345"/>
    </location>
</feature>
<comment type="caution">
    <text evidence="6">The sequence shown here is derived from an EMBL/GenBank/DDBJ whole genome shotgun (WGS) entry which is preliminary data.</text>
</comment>
<dbReference type="InterPro" id="IPR028082">
    <property type="entry name" value="Peripla_BP_I"/>
</dbReference>
<proteinExistence type="inferred from homology"/>
<dbReference type="RefSeq" id="WP_066179904.1">
    <property type="nucleotide sequence ID" value="NZ_LQZT01000023.1"/>
</dbReference>
<gene>
    <name evidence="6" type="ORF">AWJ14_06900</name>
</gene>
<dbReference type="InterPro" id="IPR025997">
    <property type="entry name" value="SBP_2_dom"/>
</dbReference>
<evidence type="ECO:0000256" key="4">
    <source>
        <dbReference type="SAM" id="SignalP"/>
    </source>
</evidence>
<keyword evidence="7" id="KW-1185">Reference proteome</keyword>
<dbReference type="Gene3D" id="3.40.50.2300">
    <property type="match status" value="2"/>
</dbReference>
<dbReference type="AlphaFoldDB" id="A0A1C1YTR4"/>
<dbReference type="CDD" id="cd19973">
    <property type="entry name" value="PBP1_ABC_sugar_binding-like"/>
    <property type="match status" value="1"/>
</dbReference>
<keyword evidence="3 4" id="KW-0732">Signal</keyword>
<feature type="signal peptide" evidence="4">
    <location>
        <begin position="1"/>
        <end position="27"/>
    </location>
</feature>
<dbReference type="STRING" id="1480615.AWJ14_06900"/>
<sequence length="345" mass="35269">MTTKTTFKTALLAAAAFGALSAAPAFAAGDGVGACLITKTDTNPFFVKMKEGAEAKAAELGVDLKTYAGKIDGDHETQVAAIETCIADGAKGILITASDTSSIVSAVKQARDAGMLVIALDTPLNPIDAADATFATDNFLAGELIGKWAAATLGDEAANAKIAMLDLAVSQPTVGVLRDQGFLTGFGIDVKDPGKWGDEDDPRIVGNDVTAGNEEGGRKAMENLLAKDPMINVVYTINEPAAAGAYEALKAIGREGDVLIVSVDGGCPGVANVKDGVIGATSQQYPLLMASKGIEAIAAWAKDGTKPAPTEGKNFFDTGVALVTDKPAEGVESISVAEGMDRCWG</sequence>
<comment type="similarity">
    <text evidence="2">Belongs to the bacterial solute-binding protein 2 family.</text>
</comment>
<dbReference type="GO" id="GO:0030246">
    <property type="term" value="F:carbohydrate binding"/>
    <property type="evidence" value="ECO:0007669"/>
    <property type="project" value="UniProtKB-ARBA"/>
</dbReference>
<feature type="domain" description="Periplasmic binding protein" evidence="5">
    <location>
        <begin position="36"/>
        <end position="302"/>
    </location>
</feature>
<dbReference type="PANTHER" id="PTHR46847:SF2">
    <property type="entry name" value="ABC TRANSPORTER SUGAR-BINDING PROTEIN"/>
    <property type="match status" value="1"/>
</dbReference>
<protein>
    <submittedName>
        <fullName evidence="6">Sugar ABC transporter</fullName>
    </submittedName>
</protein>
<dbReference type="OrthoDB" id="4827464at2"/>
<evidence type="ECO:0000313" key="7">
    <source>
        <dbReference type="Proteomes" id="UP000094795"/>
    </source>
</evidence>
<evidence type="ECO:0000256" key="3">
    <source>
        <dbReference type="ARBA" id="ARBA00022729"/>
    </source>
</evidence>